<evidence type="ECO:0000313" key="3">
    <source>
        <dbReference type="EMBL" id="QDU92310.1"/>
    </source>
</evidence>
<keyword evidence="1" id="KW-0732">Signal</keyword>
<dbReference type="KEGG" id="lcre:Pla8534_00550"/>
<dbReference type="GO" id="GO:0016787">
    <property type="term" value="F:hydrolase activity"/>
    <property type="evidence" value="ECO:0007669"/>
    <property type="project" value="InterPro"/>
</dbReference>
<dbReference type="Pfam" id="PF06439">
    <property type="entry name" value="3keto-disac_hyd"/>
    <property type="match status" value="1"/>
</dbReference>
<dbReference type="RefSeq" id="WP_145048152.1">
    <property type="nucleotide sequence ID" value="NZ_CP036433.1"/>
</dbReference>
<dbReference type="InterPro" id="IPR010496">
    <property type="entry name" value="AL/BT2_dom"/>
</dbReference>
<feature type="chain" id="PRO_5022123445" description="3-keto-alpha-glucoside-1,2-lyase/3-keto-2-hydroxy-glucal hydratase domain-containing protein" evidence="1">
    <location>
        <begin position="24"/>
        <end position="197"/>
    </location>
</feature>
<dbReference type="EMBL" id="CP036433">
    <property type="protein sequence ID" value="QDU92310.1"/>
    <property type="molecule type" value="Genomic_DNA"/>
</dbReference>
<feature type="domain" description="3-keto-alpha-glucoside-1,2-lyase/3-keto-2-hydroxy-glucal hydratase" evidence="2">
    <location>
        <begin position="28"/>
        <end position="194"/>
    </location>
</feature>
<feature type="signal peptide" evidence="1">
    <location>
        <begin position="1"/>
        <end position="23"/>
    </location>
</feature>
<dbReference type="Proteomes" id="UP000317648">
    <property type="component" value="Chromosome"/>
</dbReference>
<evidence type="ECO:0000256" key="1">
    <source>
        <dbReference type="SAM" id="SignalP"/>
    </source>
</evidence>
<sequence length="197" mass="21953" precursor="true">MKNASIAFFLTVAFLPTAAAVQAAEEEGFVSLFDGKTLTGWNLMNGAQFVAEDGVIKLNGGRGWLRSDQEYADFILRLELRFMKPKQDGGVFLRASEEGGGWPNKRYEVQSENSPRMAKLFGAKYEHNVELTQKTLKPDGEWNEYEIILAGPKLEVRLNGQLVVTSDNLTDLTVGYIGLQGEGGLHEYRNIRIKPLP</sequence>
<dbReference type="OrthoDB" id="279874at2"/>
<gene>
    <name evidence="3" type="ORF">Pla8534_00550</name>
</gene>
<keyword evidence="4" id="KW-1185">Reference proteome</keyword>
<dbReference type="AlphaFoldDB" id="A0A518DKF3"/>
<protein>
    <recommendedName>
        <fullName evidence="2">3-keto-alpha-glucoside-1,2-lyase/3-keto-2-hydroxy-glucal hydratase domain-containing protein</fullName>
    </recommendedName>
</protein>
<proteinExistence type="predicted"/>
<name>A0A518DKF3_9BACT</name>
<dbReference type="Gene3D" id="2.60.120.560">
    <property type="entry name" value="Exo-inulinase, domain 1"/>
    <property type="match status" value="1"/>
</dbReference>
<reference evidence="3 4" key="1">
    <citation type="submission" date="2019-02" db="EMBL/GenBank/DDBJ databases">
        <title>Deep-cultivation of Planctomycetes and their phenomic and genomic characterization uncovers novel biology.</title>
        <authorList>
            <person name="Wiegand S."/>
            <person name="Jogler M."/>
            <person name="Boedeker C."/>
            <person name="Pinto D."/>
            <person name="Vollmers J."/>
            <person name="Rivas-Marin E."/>
            <person name="Kohn T."/>
            <person name="Peeters S.H."/>
            <person name="Heuer A."/>
            <person name="Rast P."/>
            <person name="Oberbeckmann S."/>
            <person name="Bunk B."/>
            <person name="Jeske O."/>
            <person name="Meyerdierks A."/>
            <person name="Storesund J.E."/>
            <person name="Kallscheuer N."/>
            <person name="Luecker S."/>
            <person name="Lage O.M."/>
            <person name="Pohl T."/>
            <person name="Merkel B.J."/>
            <person name="Hornburger P."/>
            <person name="Mueller R.-W."/>
            <person name="Bruemmer F."/>
            <person name="Labrenz M."/>
            <person name="Spormann A.M."/>
            <person name="Op den Camp H."/>
            <person name="Overmann J."/>
            <person name="Amann R."/>
            <person name="Jetten M.S.M."/>
            <person name="Mascher T."/>
            <person name="Medema M.H."/>
            <person name="Devos D.P."/>
            <person name="Kaster A.-K."/>
            <person name="Ovreas L."/>
            <person name="Rohde M."/>
            <person name="Galperin M.Y."/>
            <person name="Jogler C."/>
        </authorList>
    </citation>
    <scope>NUCLEOTIDE SEQUENCE [LARGE SCALE GENOMIC DNA]</scope>
    <source>
        <strain evidence="3 4">Pla85_3_4</strain>
    </source>
</reference>
<accession>A0A518DKF3</accession>
<evidence type="ECO:0000259" key="2">
    <source>
        <dbReference type="Pfam" id="PF06439"/>
    </source>
</evidence>
<evidence type="ECO:0000313" key="4">
    <source>
        <dbReference type="Proteomes" id="UP000317648"/>
    </source>
</evidence>
<organism evidence="3 4">
    <name type="scientific">Lignipirellula cremea</name>
    <dbReference type="NCBI Taxonomy" id="2528010"/>
    <lineage>
        <taxon>Bacteria</taxon>
        <taxon>Pseudomonadati</taxon>
        <taxon>Planctomycetota</taxon>
        <taxon>Planctomycetia</taxon>
        <taxon>Pirellulales</taxon>
        <taxon>Pirellulaceae</taxon>
        <taxon>Lignipirellula</taxon>
    </lineage>
</organism>